<dbReference type="Proteomes" id="UP000178558">
    <property type="component" value="Unassembled WGS sequence"/>
</dbReference>
<dbReference type="PROSITE" id="PS51352">
    <property type="entry name" value="THIOREDOXIN_2"/>
    <property type="match status" value="1"/>
</dbReference>
<evidence type="ECO:0000313" key="3">
    <source>
        <dbReference type="EMBL" id="OGK50862.1"/>
    </source>
</evidence>
<accession>A0A1F7J5I4</accession>
<dbReference type="InterPro" id="IPR000866">
    <property type="entry name" value="AhpC/TSA"/>
</dbReference>
<sequence length="185" mass="21157">MALLNSYDLPIGWDAPDFKLPNTEGNVISPNNFQEKKGLLVVFTCNHCPYAKASWPLVIDLFHKFSKDVGFLAVNPNDAITHPEDSYEIMKEKKIEWNIPFDYLHDASQEIAKAYKAQCTPDLYLLKNTDGAWKLFYHGRINDNWQDPTAVQEKNLEDVLADLVGDKEPPKDQKPSMGCSIKWKK</sequence>
<dbReference type="CDD" id="cd02969">
    <property type="entry name" value="PRX_like1"/>
    <property type="match status" value="1"/>
</dbReference>
<proteinExistence type="predicted"/>
<dbReference type="EMBL" id="MGAQ01000010">
    <property type="protein sequence ID" value="OGK50862.1"/>
    <property type="molecule type" value="Genomic_DNA"/>
</dbReference>
<dbReference type="GO" id="GO:0016491">
    <property type="term" value="F:oxidoreductase activity"/>
    <property type="evidence" value="ECO:0007669"/>
    <property type="project" value="InterPro"/>
</dbReference>
<dbReference type="GO" id="GO:0016209">
    <property type="term" value="F:antioxidant activity"/>
    <property type="evidence" value="ECO:0007669"/>
    <property type="project" value="InterPro"/>
</dbReference>
<organism evidence="3 4">
    <name type="scientific">Candidatus Roizmanbacteria bacterium RIFCSPLOWO2_01_FULL_40_42</name>
    <dbReference type="NCBI Taxonomy" id="1802066"/>
    <lineage>
        <taxon>Bacteria</taxon>
        <taxon>Candidatus Roizmaniibacteriota</taxon>
    </lineage>
</organism>
<protein>
    <recommendedName>
        <fullName evidence="2">Thioredoxin domain-containing protein</fullName>
    </recommendedName>
</protein>
<feature type="region of interest" description="Disordered" evidence="1">
    <location>
        <begin position="165"/>
        <end position="185"/>
    </location>
</feature>
<dbReference type="PANTHER" id="PTHR43640:SF1">
    <property type="entry name" value="THIOREDOXIN-DEPENDENT PEROXIREDOXIN"/>
    <property type="match status" value="1"/>
</dbReference>
<evidence type="ECO:0000256" key="1">
    <source>
        <dbReference type="SAM" id="MobiDB-lite"/>
    </source>
</evidence>
<reference evidence="3 4" key="1">
    <citation type="journal article" date="2016" name="Nat. Commun.">
        <title>Thousands of microbial genomes shed light on interconnected biogeochemical processes in an aquifer system.</title>
        <authorList>
            <person name="Anantharaman K."/>
            <person name="Brown C.T."/>
            <person name="Hug L.A."/>
            <person name="Sharon I."/>
            <person name="Castelle C.J."/>
            <person name="Probst A.J."/>
            <person name="Thomas B.C."/>
            <person name="Singh A."/>
            <person name="Wilkins M.J."/>
            <person name="Karaoz U."/>
            <person name="Brodie E.L."/>
            <person name="Williams K.H."/>
            <person name="Hubbard S.S."/>
            <person name="Banfield J.F."/>
        </authorList>
    </citation>
    <scope>NUCLEOTIDE SEQUENCE [LARGE SCALE GENOMIC DNA]</scope>
</reference>
<dbReference type="SUPFAM" id="SSF52833">
    <property type="entry name" value="Thioredoxin-like"/>
    <property type="match status" value="1"/>
</dbReference>
<evidence type="ECO:0000313" key="4">
    <source>
        <dbReference type="Proteomes" id="UP000178558"/>
    </source>
</evidence>
<name>A0A1F7J5I4_9BACT</name>
<dbReference type="InterPro" id="IPR036249">
    <property type="entry name" value="Thioredoxin-like_sf"/>
</dbReference>
<gene>
    <name evidence="3" type="ORF">A3B50_01115</name>
</gene>
<feature type="domain" description="Thioredoxin" evidence="2">
    <location>
        <begin position="9"/>
        <end position="161"/>
    </location>
</feature>
<dbReference type="Gene3D" id="3.40.30.10">
    <property type="entry name" value="Glutaredoxin"/>
    <property type="match status" value="1"/>
</dbReference>
<dbReference type="InterPro" id="IPR047262">
    <property type="entry name" value="PRX-like1"/>
</dbReference>
<dbReference type="PANTHER" id="PTHR43640">
    <property type="entry name" value="OS07G0260300 PROTEIN"/>
    <property type="match status" value="1"/>
</dbReference>
<dbReference type="Pfam" id="PF00578">
    <property type="entry name" value="AhpC-TSA"/>
    <property type="match status" value="1"/>
</dbReference>
<dbReference type="InterPro" id="IPR013766">
    <property type="entry name" value="Thioredoxin_domain"/>
</dbReference>
<dbReference type="AlphaFoldDB" id="A0A1F7J5I4"/>
<comment type="caution">
    <text evidence="3">The sequence shown here is derived from an EMBL/GenBank/DDBJ whole genome shotgun (WGS) entry which is preliminary data.</text>
</comment>
<evidence type="ECO:0000259" key="2">
    <source>
        <dbReference type="PROSITE" id="PS51352"/>
    </source>
</evidence>
<feature type="compositionally biased region" description="Basic and acidic residues" evidence="1">
    <location>
        <begin position="165"/>
        <end position="174"/>
    </location>
</feature>